<organism evidence="17 18">
    <name type="scientific">Trichonephila clavata</name>
    <name type="common">Joro spider</name>
    <name type="synonym">Nephila clavata</name>
    <dbReference type="NCBI Taxonomy" id="2740835"/>
    <lineage>
        <taxon>Eukaryota</taxon>
        <taxon>Metazoa</taxon>
        <taxon>Ecdysozoa</taxon>
        <taxon>Arthropoda</taxon>
        <taxon>Chelicerata</taxon>
        <taxon>Arachnida</taxon>
        <taxon>Araneae</taxon>
        <taxon>Araneomorphae</taxon>
        <taxon>Entelegynae</taxon>
        <taxon>Araneoidea</taxon>
        <taxon>Nephilidae</taxon>
        <taxon>Trichonephila</taxon>
    </lineage>
</organism>
<evidence type="ECO:0000256" key="5">
    <source>
        <dbReference type="ARBA" id="ARBA00010617"/>
    </source>
</evidence>
<keyword evidence="7 14" id="KW-0479">Metal-binding</keyword>
<dbReference type="EMBL" id="BMAO01023671">
    <property type="protein sequence ID" value="GFQ90254.1"/>
    <property type="molecule type" value="Genomic_DNA"/>
</dbReference>
<name>A0A8X6FYJ0_TRICU</name>
<sequence length="485" mass="56043">MDVTALIGLTIVLLLVFLYFKNKEPGITPPGPRGWPIVGYIPYMSSKPYLDFQKLAKIYGPVFSLQLGSQYVIVLNDFQSTKDAFAQDAFMGRPPESPFDVSEESLETQAFIGLPWKEQRRFSLHILKDLGFGKSKLDDMIKEEIDDLLELFEQSDGHSMYIRPLLAPSMSNNIASLVYGKRMKFDDPDRIMLDRVISEFSSQAGQAAWQIFFPWITRCLKFFRFGTEGKLDLLLKEMKEYTRKEIKQHEETLDENNIRDYIDGYLLEIRKRKEKAFCKGVLEDLVGTFFGAGSETVRLAVDWFMLTMAAYEDVQEKIHAEIDNVIGRNRSPNWTDHVKMPYTEATIMEIMRWRTVVPINILRYTLWTTELNGYVIPKGSYVMSNLWAIHHNPEYWGFDAEIFRPERFLSDDGKTIVKSEYYIPFSIGKRSCPGESYAKTEIFLYVVCILQKFKVSFPDGAIPDFEGNLGIGLSPKPYEICINKR</sequence>
<dbReference type="Proteomes" id="UP000887116">
    <property type="component" value="Unassembled WGS sequence"/>
</dbReference>
<accession>A0A8X6FYJ0</accession>
<keyword evidence="16" id="KW-0732">Signal</keyword>
<comment type="cofactor">
    <cofactor evidence="1 14">
        <name>heme</name>
        <dbReference type="ChEBI" id="CHEBI:30413"/>
    </cofactor>
</comment>
<dbReference type="SUPFAM" id="SSF48264">
    <property type="entry name" value="Cytochrome P450"/>
    <property type="match status" value="1"/>
</dbReference>
<evidence type="ECO:0000256" key="11">
    <source>
        <dbReference type="ARBA" id="ARBA00023004"/>
    </source>
</evidence>
<evidence type="ECO:0000256" key="15">
    <source>
        <dbReference type="RuleBase" id="RU000461"/>
    </source>
</evidence>
<dbReference type="PANTHER" id="PTHR24300">
    <property type="entry name" value="CYTOCHROME P450 508A4-RELATED"/>
    <property type="match status" value="1"/>
</dbReference>
<dbReference type="Gene3D" id="1.10.630.10">
    <property type="entry name" value="Cytochrome P450"/>
    <property type="match status" value="1"/>
</dbReference>
<reference evidence="17" key="1">
    <citation type="submission" date="2020-07" db="EMBL/GenBank/DDBJ databases">
        <title>Multicomponent nature underlies the extraordinary mechanical properties of spider dragline silk.</title>
        <authorList>
            <person name="Kono N."/>
            <person name="Nakamura H."/>
            <person name="Mori M."/>
            <person name="Yoshida Y."/>
            <person name="Ohtoshi R."/>
            <person name="Malay A.D."/>
            <person name="Moran D.A.P."/>
            <person name="Tomita M."/>
            <person name="Numata K."/>
            <person name="Arakawa K."/>
        </authorList>
    </citation>
    <scope>NUCLEOTIDE SEQUENCE</scope>
</reference>
<evidence type="ECO:0000256" key="14">
    <source>
        <dbReference type="PIRSR" id="PIRSR602401-1"/>
    </source>
</evidence>
<dbReference type="FunFam" id="1.10.630.10:FF:000238">
    <property type="entry name" value="Cytochrome P450 2A6"/>
    <property type="match status" value="1"/>
</dbReference>
<comment type="subcellular location">
    <subcellularLocation>
        <location evidence="4">Endoplasmic reticulum membrane</location>
        <topology evidence="4">Peripheral membrane protein</topology>
    </subcellularLocation>
    <subcellularLocation>
        <location evidence="3">Microsome membrane</location>
        <topology evidence="3">Peripheral membrane protein</topology>
    </subcellularLocation>
</comment>
<evidence type="ECO:0000313" key="18">
    <source>
        <dbReference type="Proteomes" id="UP000887116"/>
    </source>
</evidence>
<evidence type="ECO:0000256" key="7">
    <source>
        <dbReference type="ARBA" id="ARBA00022723"/>
    </source>
</evidence>
<dbReference type="InterPro" id="IPR002401">
    <property type="entry name" value="Cyt_P450_E_grp-I"/>
</dbReference>
<keyword evidence="13" id="KW-0472">Membrane</keyword>
<gene>
    <name evidence="17" type="primary">CYP2U1</name>
    <name evidence="17" type="ORF">TNCT_179191</name>
</gene>
<evidence type="ECO:0000256" key="2">
    <source>
        <dbReference type="ARBA" id="ARBA00003690"/>
    </source>
</evidence>
<keyword evidence="10 15" id="KW-0560">Oxidoreductase</keyword>
<feature type="binding site" description="axial binding residue" evidence="14">
    <location>
        <position position="432"/>
    </location>
    <ligand>
        <name>heme</name>
        <dbReference type="ChEBI" id="CHEBI:30413"/>
    </ligand>
    <ligandPart>
        <name>Fe</name>
        <dbReference type="ChEBI" id="CHEBI:18248"/>
    </ligandPart>
</feature>
<dbReference type="OrthoDB" id="1103324at2759"/>
<feature type="chain" id="PRO_5036447248" evidence="16">
    <location>
        <begin position="24"/>
        <end position="485"/>
    </location>
</feature>
<keyword evidence="9" id="KW-0492">Microsome</keyword>
<dbReference type="InterPro" id="IPR017972">
    <property type="entry name" value="Cyt_P450_CS"/>
</dbReference>
<dbReference type="PRINTS" id="PR00385">
    <property type="entry name" value="P450"/>
</dbReference>
<comment type="similarity">
    <text evidence="5 15">Belongs to the cytochrome P450 family.</text>
</comment>
<dbReference type="InterPro" id="IPR036396">
    <property type="entry name" value="Cyt_P450_sf"/>
</dbReference>
<dbReference type="InterPro" id="IPR001128">
    <property type="entry name" value="Cyt_P450"/>
</dbReference>
<dbReference type="GO" id="GO:0016712">
    <property type="term" value="F:oxidoreductase activity, acting on paired donors, with incorporation or reduction of molecular oxygen, reduced flavin or flavoprotein as one donor, and incorporation of one atom of oxygen"/>
    <property type="evidence" value="ECO:0007669"/>
    <property type="project" value="TreeGrafter"/>
</dbReference>
<evidence type="ECO:0000256" key="10">
    <source>
        <dbReference type="ARBA" id="ARBA00023002"/>
    </source>
</evidence>
<evidence type="ECO:0000256" key="3">
    <source>
        <dbReference type="ARBA" id="ARBA00004174"/>
    </source>
</evidence>
<dbReference type="PRINTS" id="PR00463">
    <property type="entry name" value="EP450I"/>
</dbReference>
<dbReference type="AlphaFoldDB" id="A0A8X6FYJ0"/>
<keyword evidence="11 14" id="KW-0408">Iron</keyword>
<feature type="signal peptide" evidence="16">
    <location>
        <begin position="1"/>
        <end position="23"/>
    </location>
</feature>
<evidence type="ECO:0000256" key="4">
    <source>
        <dbReference type="ARBA" id="ARBA00004406"/>
    </source>
</evidence>
<dbReference type="GO" id="GO:0006082">
    <property type="term" value="P:organic acid metabolic process"/>
    <property type="evidence" value="ECO:0007669"/>
    <property type="project" value="TreeGrafter"/>
</dbReference>
<comment type="function">
    <text evidence="2">May be involved in the metabolism of insect hormones and in the breakdown of synthetic insecticides.</text>
</comment>
<evidence type="ECO:0000256" key="8">
    <source>
        <dbReference type="ARBA" id="ARBA00022824"/>
    </source>
</evidence>
<dbReference type="PANTHER" id="PTHR24300:SF375">
    <property type="entry name" value="CYTOCHROME P450 FAMILY"/>
    <property type="match status" value="1"/>
</dbReference>
<dbReference type="Pfam" id="PF00067">
    <property type="entry name" value="p450"/>
    <property type="match status" value="1"/>
</dbReference>
<dbReference type="InterPro" id="IPR050182">
    <property type="entry name" value="Cytochrome_P450_fam2"/>
</dbReference>
<evidence type="ECO:0000256" key="16">
    <source>
        <dbReference type="SAM" id="SignalP"/>
    </source>
</evidence>
<dbReference type="GO" id="GO:0005789">
    <property type="term" value="C:endoplasmic reticulum membrane"/>
    <property type="evidence" value="ECO:0007669"/>
    <property type="project" value="UniProtKB-SubCell"/>
</dbReference>
<comment type="caution">
    <text evidence="17">The sequence shown here is derived from an EMBL/GenBank/DDBJ whole genome shotgun (WGS) entry which is preliminary data.</text>
</comment>
<dbReference type="GO" id="GO:0006805">
    <property type="term" value="P:xenobiotic metabolic process"/>
    <property type="evidence" value="ECO:0007669"/>
    <property type="project" value="TreeGrafter"/>
</dbReference>
<evidence type="ECO:0000256" key="13">
    <source>
        <dbReference type="ARBA" id="ARBA00023136"/>
    </source>
</evidence>
<dbReference type="PROSITE" id="PS00086">
    <property type="entry name" value="CYTOCHROME_P450"/>
    <property type="match status" value="1"/>
</dbReference>
<evidence type="ECO:0000256" key="1">
    <source>
        <dbReference type="ARBA" id="ARBA00001971"/>
    </source>
</evidence>
<keyword evidence="12 15" id="KW-0503">Monooxygenase</keyword>
<evidence type="ECO:0000256" key="12">
    <source>
        <dbReference type="ARBA" id="ARBA00023033"/>
    </source>
</evidence>
<keyword evidence="8" id="KW-0256">Endoplasmic reticulum</keyword>
<protein>
    <submittedName>
        <fullName evidence="17">Cytochrome P450 2U1</fullName>
    </submittedName>
</protein>
<evidence type="ECO:0000256" key="9">
    <source>
        <dbReference type="ARBA" id="ARBA00022848"/>
    </source>
</evidence>
<proteinExistence type="inferred from homology"/>
<evidence type="ECO:0000256" key="6">
    <source>
        <dbReference type="ARBA" id="ARBA00022617"/>
    </source>
</evidence>
<keyword evidence="6 14" id="KW-0349">Heme</keyword>
<dbReference type="GO" id="GO:0020037">
    <property type="term" value="F:heme binding"/>
    <property type="evidence" value="ECO:0007669"/>
    <property type="project" value="InterPro"/>
</dbReference>
<keyword evidence="18" id="KW-1185">Reference proteome</keyword>
<dbReference type="GO" id="GO:0005506">
    <property type="term" value="F:iron ion binding"/>
    <property type="evidence" value="ECO:0007669"/>
    <property type="project" value="InterPro"/>
</dbReference>
<evidence type="ECO:0000313" key="17">
    <source>
        <dbReference type="EMBL" id="GFQ90254.1"/>
    </source>
</evidence>